<sequence length="406" mass="43102">MVTEFDVIPTIVGILFLVLPAMLFGRIFKHFKISEIVGFVLAGVVLGPFALGGIIPFFENPIVVLNDVMLSLWQISGIIILFSAGLHFTFHNLIKAGYKSAVVGIMGVIVPLASGYYVSVLFGFDWMVSVIIGAALSATSIVVAVTILEEIRKEKSEEGNILVNAAVLDDILGLAVLSAIISLIALHTLPSVESIAVTIAKDIGLWFLILMVAVFLLPKIVHSVAMTKPSSLEARGAKEAASLGSAFGFAAIASTVGLNPIVGAFAAGMGLAGSKLAGQVKEFVGRLKVIVEPLFFVIIGAHVNLVQINEMNLVFFIVILAVAVFSKIIGCGVPSIFMLKNRSKGLRIGYGMVGRGEVAFITIGVGLSAGVFDDVIYSTIVLVILATIFITPILLQNSYKKELQKK</sequence>
<dbReference type="Proteomes" id="UP000526786">
    <property type="component" value="Unassembled WGS sequence"/>
</dbReference>
<name>A0AC60W134_9ARCH</name>
<accession>A0AC60W134</accession>
<proteinExistence type="predicted"/>
<organism evidence="1 2">
    <name type="scientific">Candidatus Nitrosomaritimum aestuariumsis</name>
    <dbReference type="NCBI Taxonomy" id="3342354"/>
    <lineage>
        <taxon>Archaea</taxon>
        <taxon>Nitrososphaerota</taxon>
        <taxon>Nitrososphaeria</taxon>
        <taxon>Nitrosopumilales</taxon>
        <taxon>Nitrosopumilaceae</taxon>
        <taxon>Candidatus Nitrosomaritimum</taxon>
    </lineage>
</organism>
<evidence type="ECO:0000313" key="2">
    <source>
        <dbReference type="Proteomes" id="UP000526786"/>
    </source>
</evidence>
<comment type="caution">
    <text evidence="1">The sequence shown here is derived from an EMBL/GenBank/DDBJ whole genome shotgun (WGS) entry which is preliminary data.</text>
</comment>
<reference evidence="1 2" key="1">
    <citation type="journal article" date="2020" name="Appl. Environ. Microbiol.">
        <title>Genomic Characteristics of a Novel Species of Ammonia-Oxidizing Archaea from the Jiulong River Estuary.</title>
        <authorList>
            <person name="Zou D."/>
            <person name="Wan R."/>
            <person name="Han L."/>
            <person name="Xu M.N."/>
            <person name="Liu Y."/>
            <person name="Liu H."/>
            <person name="Kao S.J."/>
            <person name="Li M."/>
        </authorList>
    </citation>
    <scope>NUCLEOTIDE SEQUENCE [LARGE SCALE GENOMIC DNA]</scope>
    <source>
        <strain evidence="1">W2bin3</strain>
    </source>
</reference>
<gene>
    <name evidence="1" type="ORF">H2B05_00925</name>
</gene>
<evidence type="ECO:0000313" key="1">
    <source>
        <dbReference type="EMBL" id="MBA4453492.1"/>
    </source>
</evidence>
<dbReference type="EMBL" id="JACENC010000041">
    <property type="protein sequence ID" value="MBA4453492.1"/>
    <property type="molecule type" value="Genomic_DNA"/>
</dbReference>
<protein>
    <submittedName>
        <fullName evidence="1">Cation:proton antiporter</fullName>
    </submittedName>
</protein>